<reference evidence="1 2" key="1">
    <citation type="submission" date="2023-03" db="EMBL/GenBank/DDBJ databases">
        <title>High-quality genome of Scylla paramamosain provides insights in environmental adaptation.</title>
        <authorList>
            <person name="Zhang L."/>
        </authorList>
    </citation>
    <scope>NUCLEOTIDE SEQUENCE [LARGE SCALE GENOMIC DNA]</scope>
    <source>
        <strain evidence="1">LZ_2023a</strain>
        <tissue evidence="1">Muscle</tissue>
    </source>
</reference>
<proteinExistence type="predicted"/>
<gene>
    <name evidence="1" type="ORF">O3P69_011170</name>
</gene>
<evidence type="ECO:0000313" key="2">
    <source>
        <dbReference type="Proteomes" id="UP001487740"/>
    </source>
</evidence>
<comment type="caution">
    <text evidence="1">The sequence shown here is derived from an EMBL/GenBank/DDBJ whole genome shotgun (WGS) entry which is preliminary data.</text>
</comment>
<accession>A0AAW0SW63</accession>
<name>A0AAW0SW63_SCYPA</name>
<protein>
    <submittedName>
        <fullName evidence="1">Uncharacterized protein</fullName>
    </submittedName>
</protein>
<sequence>MATQVTLNDLLAAHGGINDTIRLFHPQLNREEEEEEGGRRGFKNEEVEDKVAGFLEALTALQGAREDLALIVESANTAALTQASAALTNPSDSWAAGGVQPLVTTFLTMHHTHHRSLVSLLGGLCDLVTRLQSHTDLVQRHANHSALATTDSMITSLTKVVATQRDLLSDIKALQTMVTSVLQEEVA</sequence>
<dbReference type="AlphaFoldDB" id="A0AAW0SW63"/>
<keyword evidence="2" id="KW-1185">Reference proteome</keyword>
<organism evidence="1 2">
    <name type="scientific">Scylla paramamosain</name>
    <name type="common">Mud crab</name>
    <dbReference type="NCBI Taxonomy" id="85552"/>
    <lineage>
        <taxon>Eukaryota</taxon>
        <taxon>Metazoa</taxon>
        <taxon>Ecdysozoa</taxon>
        <taxon>Arthropoda</taxon>
        <taxon>Crustacea</taxon>
        <taxon>Multicrustacea</taxon>
        <taxon>Malacostraca</taxon>
        <taxon>Eumalacostraca</taxon>
        <taxon>Eucarida</taxon>
        <taxon>Decapoda</taxon>
        <taxon>Pleocyemata</taxon>
        <taxon>Brachyura</taxon>
        <taxon>Eubrachyura</taxon>
        <taxon>Portunoidea</taxon>
        <taxon>Portunidae</taxon>
        <taxon>Portuninae</taxon>
        <taxon>Scylla</taxon>
    </lineage>
</organism>
<dbReference type="Proteomes" id="UP001487740">
    <property type="component" value="Unassembled WGS sequence"/>
</dbReference>
<dbReference type="EMBL" id="JARAKH010000045">
    <property type="protein sequence ID" value="KAK8378472.1"/>
    <property type="molecule type" value="Genomic_DNA"/>
</dbReference>
<evidence type="ECO:0000313" key="1">
    <source>
        <dbReference type="EMBL" id="KAK8378472.1"/>
    </source>
</evidence>